<evidence type="ECO:0000313" key="3">
    <source>
        <dbReference type="Proteomes" id="UP000008370"/>
    </source>
</evidence>
<evidence type="ECO:0000256" key="1">
    <source>
        <dbReference type="SAM" id="MobiDB-lite"/>
    </source>
</evidence>
<dbReference type="AlphaFoldDB" id="K5WL39"/>
<dbReference type="Proteomes" id="UP000008370">
    <property type="component" value="Unassembled WGS sequence"/>
</dbReference>
<name>K5WL39_PHACS</name>
<dbReference type="KEGG" id="pco:PHACADRAFT_32038"/>
<accession>K5WL39</accession>
<dbReference type="InParanoid" id="K5WL39"/>
<keyword evidence="3" id="KW-1185">Reference proteome</keyword>
<sequence>MADSRSRGLDADASDIDLPGTEASVKEQKDSKGSKIRDLIASAQEKLDKGNSLLSDVENVIEDSETVVAGLLAPMKDVAVILGYVAELHPYLKIIAGVAKTIIDMELNRRENDKQITAVCFTMARVMSMLNHCSTNSHLQSSLLFLLSDLDAVFDEGNHVHKLLVDRLNRMHTSIIGFANLRECVILYTLRPNIFPDCSQASTTASDRSPQFPVKTLKSTGYKAKLAGYTQEFSDHKQELRLLLSVKSSLTVKDIKIDTEKIINMLEAQSAKEESMERLISSMGGLDVIVKSDQRLEELAERFGEKLDPAMKSSLRKGLDEVLKNNLEAFTNKVKLSLEQMHDAQSVLLVKMDQSTSDVTKQLDYSTSAIISKVRADTQVFSYPGDDVVPQLDSGPHEDIEDPEIKAVWKGSDECQDAHIPRCSVAAIDNRSSTHDGSLAALHNHYQRVFDEHRDHTGQEHPDIWALYFLSKAYCKGRYICNLRFSTNSFQLVRPAIGDGMDEDCSGFKSLPEGPFSTCHSIFIYEHLSWAVGPYKTDVEYLRKIRVLRARLIHAPETVLPKNKNRVTHLAGIVPLLKLIEVYDDVLSSLGEKLRLVWCDLESRRIQSNLETLEYQLKGPDYVSLVLGGRRLENHIMALAYILLRHDMEVVKLAITKPVAVREFEDMRETWNTLFDAFGRRLKVLWEVWRQQRLDLESQVQYYCRGLFRGWHERNRAKMEANSVAYAADSDEIYYVTSSTDSADVEDGDDVASELQSRLRYPVPVEPEDEAGLLLDTRPDWEPVAVSKRKPENMHLQADAALMNKIKDTRRWMRILIQRVESVEELLTELHDRMLKPDDSEQSSDESMRHVVYFSRVVEPSRGSLDKSFHSKLTVLEASQALPKAGQALLKARRSVINGKDEAIIINLVLSVLPSLIVRDLAALEEKHDALLSNFVRLRQAVQGSGLYDARERKTLTDQPFVR</sequence>
<dbReference type="EMBL" id="JH930477">
    <property type="protein sequence ID" value="EKM50992.1"/>
    <property type="molecule type" value="Genomic_DNA"/>
</dbReference>
<gene>
    <name evidence="2" type="ORF">PHACADRAFT_32038</name>
</gene>
<dbReference type="HOGENOM" id="CLU_318874_0_0_1"/>
<feature type="region of interest" description="Disordered" evidence="1">
    <location>
        <begin position="1"/>
        <end position="30"/>
    </location>
</feature>
<protein>
    <submittedName>
        <fullName evidence="2">Uncharacterized protein</fullName>
    </submittedName>
</protein>
<dbReference type="RefSeq" id="XP_007399982.1">
    <property type="nucleotide sequence ID" value="XM_007399920.1"/>
</dbReference>
<reference evidence="2 3" key="1">
    <citation type="journal article" date="2012" name="BMC Genomics">
        <title>Comparative genomics of the white-rot fungi, Phanerochaete carnosa and P. chrysosporium, to elucidate the genetic basis of the distinct wood types they colonize.</title>
        <authorList>
            <person name="Suzuki H."/>
            <person name="MacDonald J."/>
            <person name="Syed K."/>
            <person name="Salamov A."/>
            <person name="Hori C."/>
            <person name="Aerts A."/>
            <person name="Henrissat B."/>
            <person name="Wiebenga A."/>
            <person name="vanKuyk P.A."/>
            <person name="Barry K."/>
            <person name="Lindquist E."/>
            <person name="LaButti K."/>
            <person name="Lapidus A."/>
            <person name="Lucas S."/>
            <person name="Coutinho P."/>
            <person name="Gong Y."/>
            <person name="Samejima M."/>
            <person name="Mahadevan R."/>
            <person name="Abou-Zaid M."/>
            <person name="de Vries R.P."/>
            <person name="Igarashi K."/>
            <person name="Yadav J.S."/>
            <person name="Grigoriev I.V."/>
            <person name="Master E.R."/>
        </authorList>
    </citation>
    <scope>NUCLEOTIDE SEQUENCE [LARGE SCALE GENOMIC DNA]</scope>
    <source>
        <strain evidence="2 3">HHB-10118-sp</strain>
    </source>
</reference>
<dbReference type="GeneID" id="18919712"/>
<evidence type="ECO:0000313" key="2">
    <source>
        <dbReference type="EMBL" id="EKM50992.1"/>
    </source>
</evidence>
<dbReference type="OrthoDB" id="3222020at2759"/>
<feature type="compositionally biased region" description="Basic and acidic residues" evidence="1">
    <location>
        <begin position="1"/>
        <end position="10"/>
    </location>
</feature>
<organism evidence="2 3">
    <name type="scientific">Phanerochaete carnosa (strain HHB-10118-sp)</name>
    <name type="common">White-rot fungus</name>
    <name type="synonym">Peniophora carnosa</name>
    <dbReference type="NCBI Taxonomy" id="650164"/>
    <lineage>
        <taxon>Eukaryota</taxon>
        <taxon>Fungi</taxon>
        <taxon>Dikarya</taxon>
        <taxon>Basidiomycota</taxon>
        <taxon>Agaricomycotina</taxon>
        <taxon>Agaricomycetes</taxon>
        <taxon>Polyporales</taxon>
        <taxon>Phanerochaetaceae</taxon>
        <taxon>Phanerochaete</taxon>
    </lineage>
</organism>
<proteinExistence type="predicted"/>